<name>A0A1T4VH83_9GAMM</name>
<keyword evidence="1" id="KW-1133">Transmembrane helix</keyword>
<keyword evidence="1" id="KW-0472">Membrane</keyword>
<protein>
    <submittedName>
        <fullName evidence="2">Uncharacterized protein</fullName>
    </submittedName>
</protein>
<proteinExistence type="predicted"/>
<sequence>MEKNKNTLYILDKNAIIHISAYNKDHSDKRFIQEIDFLKNIDDSTNYIGSFSSIIEGNNLYFLNKHITSEEQSENDLKSIGAFFCNARTDSLDFYKEKLKVLSNAIFFNSLQGKNSYDFLFFVHKEFHDKKNNKEFTIKNIIEYYKKNNVSPYLFLIVLSCIFGNTNAVNLLKINKSKYDEKIIYNSLADLVHILFTITVRGIFVNKESRSYKRVEFVSFDKGLKEIEKIAKRIIAFRDEMVTNQGISTRFGICGAIPKALIPGANKRDIEYLNNSLRGKFIFSTV</sequence>
<feature type="transmembrane region" description="Helical" evidence="1">
    <location>
        <begin position="183"/>
        <end position="204"/>
    </location>
</feature>
<organism evidence="2 3">
    <name type="scientific">Succinivibrio dextrinosolvens DSM 3072</name>
    <dbReference type="NCBI Taxonomy" id="1123324"/>
    <lineage>
        <taxon>Bacteria</taxon>
        <taxon>Pseudomonadati</taxon>
        <taxon>Pseudomonadota</taxon>
        <taxon>Gammaproteobacteria</taxon>
        <taxon>Aeromonadales</taxon>
        <taxon>Succinivibrionaceae</taxon>
        <taxon>Succinivibrio</taxon>
    </lineage>
</organism>
<evidence type="ECO:0000256" key="1">
    <source>
        <dbReference type="SAM" id="Phobius"/>
    </source>
</evidence>
<evidence type="ECO:0000313" key="2">
    <source>
        <dbReference type="EMBL" id="SKA64320.1"/>
    </source>
</evidence>
<evidence type="ECO:0000313" key="3">
    <source>
        <dbReference type="Proteomes" id="UP000242432"/>
    </source>
</evidence>
<dbReference type="RefSeq" id="WP_078928949.1">
    <property type="nucleotide sequence ID" value="NZ_FUXX01000025.1"/>
</dbReference>
<gene>
    <name evidence="2" type="ORF">SAMN02745213_01519</name>
</gene>
<accession>A0A1T4VH83</accession>
<dbReference type="AlphaFoldDB" id="A0A1T4VH83"/>
<reference evidence="3" key="1">
    <citation type="submission" date="2017-02" db="EMBL/GenBank/DDBJ databases">
        <authorList>
            <person name="Varghese N."/>
            <person name="Submissions S."/>
        </authorList>
    </citation>
    <scope>NUCLEOTIDE SEQUENCE [LARGE SCALE GENOMIC DNA]</scope>
    <source>
        <strain evidence="3">DSM 3072</strain>
    </source>
</reference>
<dbReference type="EMBL" id="FUXX01000025">
    <property type="protein sequence ID" value="SKA64320.1"/>
    <property type="molecule type" value="Genomic_DNA"/>
</dbReference>
<feature type="transmembrane region" description="Helical" evidence="1">
    <location>
        <begin position="153"/>
        <end position="171"/>
    </location>
</feature>
<keyword evidence="3" id="KW-1185">Reference proteome</keyword>
<keyword evidence="1" id="KW-0812">Transmembrane</keyword>
<dbReference type="Proteomes" id="UP000242432">
    <property type="component" value="Unassembled WGS sequence"/>
</dbReference>